<feature type="compositionally biased region" description="Basic and acidic residues" evidence="1">
    <location>
        <begin position="223"/>
        <end position="238"/>
    </location>
</feature>
<keyword evidence="3" id="KW-1185">Reference proteome</keyword>
<dbReference type="OrthoDB" id="1687175at2759"/>
<evidence type="ECO:0000313" key="3">
    <source>
        <dbReference type="Proteomes" id="UP000015354"/>
    </source>
</evidence>
<name>S9TF76_9TRYP</name>
<reference evidence="2 3" key="1">
    <citation type="journal article" date="2013" name="PLoS ONE">
        <title>Predicting the Proteins of Angomonas deanei, Strigomonas culicis and Their Respective Endosymbionts Reveals New Aspects of the Trypanosomatidae Family.</title>
        <authorList>
            <person name="Motta M.C."/>
            <person name="Martins A.C."/>
            <person name="de Souza S.S."/>
            <person name="Catta-Preta C.M."/>
            <person name="Silva R."/>
            <person name="Klein C.C."/>
            <person name="de Almeida L.G."/>
            <person name="de Lima Cunha O."/>
            <person name="Ciapina L.P."/>
            <person name="Brocchi M."/>
            <person name="Colabardini A.C."/>
            <person name="de Araujo Lima B."/>
            <person name="Machado C.R."/>
            <person name="de Almeida Soares C.M."/>
            <person name="Probst C.M."/>
            <person name="de Menezes C.B."/>
            <person name="Thompson C.E."/>
            <person name="Bartholomeu D.C."/>
            <person name="Gradia D.F."/>
            <person name="Pavoni D.P."/>
            <person name="Grisard E.C."/>
            <person name="Fantinatti-Garboggini F."/>
            <person name="Marchini F.K."/>
            <person name="Rodrigues-Luiz G.F."/>
            <person name="Wagner G."/>
            <person name="Goldman G.H."/>
            <person name="Fietto J.L."/>
            <person name="Elias M.C."/>
            <person name="Goldman M.H."/>
            <person name="Sagot M.F."/>
            <person name="Pereira M."/>
            <person name="Stoco P.H."/>
            <person name="de Mendonca-Neto R.P."/>
            <person name="Teixeira S.M."/>
            <person name="Maciel T.E."/>
            <person name="de Oliveira Mendes T.A."/>
            <person name="Urmenyi T.P."/>
            <person name="de Souza W."/>
            <person name="Schenkman S."/>
            <person name="de Vasconcelos A.T."/>
        </authorList>
    </citation>
    <scope>NUCLEOTIDE SEQUENCE [LARGE SCALE GENOMIC DNA]</scope>
</reference>
<organism evidence="2 3">
    <name type="scientific">Strigomonas culicis</name>
    <dbReference type="NCBI Taxonomy" id="28005"/>
    <lineage>
        <taxon>Eukaryota</taxon>
        <taxon>Discoba</taxon>
        <taxon>Euglenozoa</taxon>
        <taxon>Kinetoplastea</taxon>
        <taxon>Metakinetoplastina</taxon>
        <taxon>Trypanosomatida</taxon>
        <taxon>Trypanosomatidae</taxon>
        <taxon>Strigomonadinae</taxon>
        <taxon>Strigomonas</taxon>
    </lineage>
</organism>
<feature type="region of interest" description="Disordered" evidence="1">
    <location>
        <begin position="265"/>
        <end position="287"/>
    </location>
</feature>
<dbReference type="EMBL" id="ATMH01011950">
    <property type="protein sequence ID" value="EPY15569.1"/>
    <property type="molecule type" value="Genomic_DNA"/>
</dbReference>
<feature type="region of interest" description="Disordered" evidence="1">
    <location>
        <begin position="22"/>
        <end position="63"/>
    </location>
</feature>
<protein>
    <submittedName>
        <fullName evidence="2">Uncharacterized protein</fullName>
    </submittedName>
</protein>
<evidence type="ECO:0000256" key="1">
    <source>
        <dbReference type="SAM" id="MobiDB-lite"/>
    </source>
</evidence>
<dbReference type="AlphaFoldDB" id="S9TF76"/>
<feature type="region of interest" description="Disordered" evidence="1">
    <location>
        <begin position="215"/>
        <end position="245"/>
    </location>
</feature>
<proteinExistence type="predicted"/>
<gene>
    <name evidence="2" type="ORF">STCU_11925</name>
</gene>
<evidence type="ECO:0000313" key="2">
    <source>
        <dbReference type="EMBL" id="EPY15569.1"/>
    </source>
</evidence>
<sequence>MDSQQMDSDAFYPPDEEYVRGNDLFAQADKAPPDAGTAASKSEKHIHWGSGEEPGYTRTQSRGQVYGSAEEYLRSFRIELVFKDTELPKRSTKDFYASSTRVNGQSNLVTVPSYEEFMDIYRITGATREKRVPATRRQGKAASKMPTMMMPTREVPRPVVEDDTADEEEYEEFEEEVEEAISEPDDGAENDNDAFFITGVDDEGFHKRKTRRVLKTVRRRREKPSTEKQHAAEARVLKASDVQPTVSMRTTNAHAAVNELRNLLRKPLPHLPYQSTGDKGSQRVRKS</sequence>
<accession>S9TF76</accession>
<dbReference type="Proteomes" id="UP000015354">
    <property type="component" value="Unassembled WGS sequence"/>
</dbReference>
<comment type="caution">
    <text evidence="2">The sequence shown here is derived from an EMBL/GenBank/DDBJ whole genome shotgun (WGS) entry which is preliminary data.</text>
</comment>